<evidence type="ECO:0000313" key="4">
    <source>
        <dbReference type="EMBL" id="MEK8045743.1"/>
    </source>
</evidence>
<feature type="transmembrane region" description="Helical" evidence="1">
    <location>
        <begin position="204"/>
        <end position="223"/>
    </location>
</feature>
<dbReference type="RefSeq" id="WP_341398025.1">
    <property type="nucleotide sequence ID" value="NZ_JBBUTI010000003.1"/>
</dbReference>
<keyword evidence="2" id="KW-0732">Signal</keyword>
<keyword evidence="1" id="KW-0812">Transmembrane</keyword>
<feature type="chain" id="PRO_5046946066" evidence="2">
    <location>
        <begin position="39"/>
        <end position="327"/>
    </location>
</feature>
<name>A0ABU9C1P1_9BURK</name>
<evidence type="ECO:0000259" key="3">
    <source>
        <dbReference type="Pfam" id="PF04536"/>
    </source>
</evidence>
<accession>A0ABU9C1P1</accession>
<feature type="signal peptide" evidence="2">
    <location>
        <begin position="1"/>
        <end position="38"/>
    </location>
</feature>
<evidence type="ECO:0000256" key="1">
    <source>
        <dbReference type="SAM" id="Phobius"/>
    </source>
</evidence>
<dbReference type="Proteomes" id="UP001379945">
    <property type="component" value="Unassembled WGS sequence"/>
</dbReference>
<dbReference type="PANTHER" id="PTHR30373">
    <property type="entry name" value="UPF0603 PROTEIN YGCG"/>
    <property type="match status" value="1"/>
</dbReference>
<reference evidence="4 5" key="1">
    <citation type="submission" date="2024-04" db="EMBL/GenBank/DDBJ databases">
        <title>Novel species of the genus Ideonella isolated from streams.</title>
        <authorList>
            <person name="Lu H."/>
        </authorList>
    </citation>
    <scope>NUCLEOTIDE SEQUENCE [LARGE SCALE GENOMIC DNA]</scope>
    <source>
        <strain evidence="4 5">LYT19W</strain>
    </source>
</reference>
<evidence type="ECO:0000313" key="5">
    <source>
        <dbReference type="Proteomes" id="UP001379945"/>
    </source>
</evidence>
<keyword evidence="5" id="KW-1185">Reference proteome</keyword>
<gene>
    <name evidence="4" type="ORF">AACH00_05210</name>
</gene>
<evidence type="ECO:0000256" key="2">
    <source>
        <dbReference type="SAM" id="SignalP"/>
    </source>
</evidence>
<protein>
    <submittedName>
        <fullName evidence="4">TPM domain-containing protein</fullName>
    </submittedName>
</protein>
<dbReference type="PANTHER" id="PTHR30373:SF2">
    <property type="entry name" value="UPF0603 PROTEIN YGCG"/>
    <property type="match status" value="1"/>
</dbReference>
<organism evidence="4 5">
    <name type="scientific">Ideonella margarita</name>
    <dbReference type="NCBI Taxonomy" id="2984191"/>
    <lineage>
        <taxon>Bacteria</taxon>
        <taxon>Pseudomonadati</taxon>
        <taxon>Pseudomonadota</taxon>
        <taxon>Betaproteobacteria</taxon>
        <taxon>Burkholderiales</taxon>
        <taxon>Sphaerotilaceae</taxon>
        <taxon>Ideonella</taxon>
    </lineage>
</organism>
<keyword evidence="1" id="KW-1133">Transmembrane helix</keyword>
<feature type="domain" description="TPM" evidence="3">
    <location>
        <begin position="52"/>
        <end position="175"/>
    </location>
</feature>
<dbReference type="InterPro" id="IPR007621">
    <property type="entry name" value="TPM_dom"/>
</dbReference>
<proteinExistence type="predicted"/>
<feature type="transmembrane region" description="Helical" evidence="1">
    <location>
        <begin position="235"/>
        <end position="268"/>
    </location>
</feature>
<dbReference type="Gene3D" id="3.10.310.50">
    <property type="match status" value="1"/>
</dbReference>
<dbReference type="EMBL" id="JBBUTI010000003">
    <property type="protein sequence ID" value="MEK8045743.1"/>
    <property type="molecule type" value="Genomic_DNA"/>
</dbReference>
<dbReference type="Pfam" id="PF04536">
    <property type="entry name" value="TPM_phosphatase"/>
    <property type="match status" value="1"/>
</dbReference>
<comment type="caution">
    <text evidence="4">The sequence shown here is derived from an EMBL/GenBank/DDBJ whole genome shotgun (WGS) entry which is preliminary data.</text>
</comment>
<keyword evidence="1" id="KW-0472">Membrane</keyword>
<sequence>MRATLTAHAAWPRALAAWLMLPLLAAMALLCSALPAVAQEGLVAVPPLNARVTDLSATLSPVQLKALEAKLAGVESEIGSQVVVLMVPSTQPEDITSYAYRVADQWKIGRKAVGDGLLIVVAKDDRKVRIEVAKALEGAVPDLAASQVIERAIKPAFRQGDYAGGLNQAVDQLAKRLRGESLPVPAATPNSAQQGYSDPGWEQYAMFLLIGVPVIGAVLTGILGRVLGSLGTGGAAGAIACVVTGSTLVGVGAGVFALILVGVLGIGASRRSSGSRGFSSRGSHLGGGPVIWGGGGGGGGWGGGGGGGGFSSGGGGDFGGGGASGDW</sequence>